<accession>A0AAV2LXG7</accession>
<dbReference type="CDD" id="cd00096">
    <property type="entry name" value="Ig"/>
    <property type="match status" value="1"/>
</dbReference>
<dbReference type="EMBL" id="OZ035827">
    <property type="protein sequence ID" value="CAL1605751.1"/>
    <property type="molecule type" value="Genomic_DNA"/>
</dbReference>
<dbReference type="GO" id="GO:1990782">
    <property type="term" value="F:protein tyrosine kinase binding"/>
    <property type="evidence" value="ECO:0007669"/>
    <property type="project" value="TreeGrafter"/>
</dbReference>
<evidence type="ECO:0000313" key="4">
    <source>
        <dbReference type="Proteomes" id="UP001497482"/>
    </source>
</evidence>
<name>A0AAV2LXG7_KNICA</name>
<dbReference type="PROSITE" id="PS50835">
    <property type="entry name" value="IG_LIKE"/>
    <property type="match status" value="1"/>
</dbReference>
<dbReference type="GO" id="GO:0042289">
    <property type="term" value="F:MHC class II protein binding"/>
    <property type="evidence" value="ECO:0007669"/>
    <property type="project" value="TreeGrafter"/>
</dbReference>
<reference evidence="3 4" key="1">
    <citation type="submission" date="2024-04" db="EMBL/GenBank/DDBJ databases">
        <authorList>
            <person name="Waldvogel A.-M."/>
            <person name="Schoenle A."/>
        </authorList>
    </citation>
    <scope>NUCLEOTIDE SEQUENCE [LARGE SCALE GENOMIC DNA]</scope>
</reference>
<dbReference type="PANTHER" id="PTHR11422:SF5">
    <property type="entry name" value="DIVERSE IMMUNOGLOBULIN DOMAIN-CONTAINING PROTEIN 1.1 ISOFORM X1-RELATED"/>
    <property type="match status" value="1"/>
</dbReference>
<dbReference type="InterPro" id="IPR007110">
    <property type="entry name" value="Ig-like_dom"/>
</dbReference>
<dbReference type="GO" id="GO:0009897">
    <property type="term" value="C:external side of plasma membrane"/>
    <property type="evidence" value="ECO:0007669"/>
    <property type="project" value="TreeGrafter"/>
</dbReference>
<dbReference type="Gene3D" id="2.60.40.10">
    <property type="entry name" value="Immunoglobulins"/>
    <property type="match status" value="1"/>
</dbReference>
<feature type="signal peptide" evidence="1">
    <location>
        <begin position="1"/>
        <end position="23"/>
    </location>
</feature>
<dbReference type="Proteomes" id="UP001497482">
    <property type="component" value="Chromosome 5"/>
</dbReference>
<dbReference type="SMART" id="SM00409">
    <property type="entry name" value="IG"/>
    <property type="match status" value="1"/>
</dbReference>
<dbReference type="PANTHER" id="PTHR11422">
    <property type="entry name" value="T-CELL SURFACE GLYCOPROTEIN CD4"/>
    <property type="match status" value="1"/>
</dbReference>
<dbReference type="InterPro" id="IPR003599">
    <property type="entry name" value="Ig_sub"/>
</dbReference>
<dbReference type="GO" id="GO:0070374">
    <property type="term" value="P:positive regulation of ERK1 and ERK2 cascade"/>
    <property type="evidence" value="ECO:0007669"/>
    <property type="project" value="TreeGrafter"/>
</dbReference>
<feature type="domain" description="Ig-like" evidence="2">
    <location>
        <begin position="28"/>
        <end position="113"/>
    </location>
</feature>
<evidence type="ECO:0000313" key="3">
    <source>
        <dbReference type="EMBL" id="CAL1605751.1"/>
    </source>
</evidence>
<feature type="chain" id="PRO_5043729870" description="Ig-like domain-containing protein" evidence="1">
    <location>
        <begin position="24"/>
        <end position="244"/>
    </location>
</feature>
<dbReference type="SUPFAM" id="SSF48726">
    <property type="entry name" value="Immunoglobulin"/>
    <property type="match status" value="2"/>
</dbReference>
<dbReference type="GO" id="GO:0035723">
    <property type="term" value="P:interleukin-15-mediated signaling pathway"/>
    <property type="evidence" value="ECO:0007669"/>
    <property type="project" value="TreeGrafter"/>
</dbReference>
<dbReference type="InterPro" id="IPR036179">
    <property type="entry name" value="Ig-like_dom_sf"/>
</dbReference>
<dbReference type="InterPro" id="IPR013783">
    <property type="entry name" value="Ig-like_fold"/>
</dbReference>
<keyword evidence="1" id="KW-0732">Signal</keyword>
<sequence length="244" mass="27278">MASYKRTIIILITLLQCQDSIQVRHECVARGEDAALLCERVEAGQQQCEQTSWMWDGAPQSLVTSGRVVSERVNLTETCSLHMKDVQPQDSGLYTCRQWDRNGQAFPQDYPVSLSVVTVTEAKGDSETSFLCVVTRDRLCTAVPVRWFLGGTRIGDNDQGLVVAGSICWTSVTMPTVLLSNTLKREDFTCKVSCRDKEIHFHLKDKPGKQQKPMIPSSIPAKEEAITYSSVKTPEDDFVNQQTN</sequence>
<dbReference type="AlphaFoldDB" id="A0AAV2LXG7"/>
<proteinExistence type="predicted"/>
<organism evidence="3 4">
    <name type="scientific">Knipowitschia caucasica</name>
    <name type="common">Caucasian dwarf goby</name>
    <name type="synonym">Pomatoschistus caucasicus</name>
    <dbReference type="NCBI Taxonomy" id="637954"/>
    <lineage>
        <taxon>Eukaryota</taxon>
        <taxon>Metazoa</taxon>
        <taxon>Chordata</taxon>
        <taxon>Craniata</taxon>
        <taxon>Vertebrata</taxon>
        <taxon>Euteleostomi</taxon>
        <taxon>Actinopterygii</taxon>
        <taxon>Neopterygii</taxon>
        <taxon>Teleostei</taxon>
        <taxon>Neoteleostei</taxon>
        <taxon>Acanthomorphata</taxon>
        <taxon>Gobiaria</taxon>
        <taxon>Gobiiformes</taxon>
        <taxon>Gobioidei</taxon>
        <taxon>Gobiidae</taxon>
        <taxon>Gobiinae</taxon>
        <taxon>Knipowitschia</taxon>
    </lineage>
</organism>
<keyword evidence="4" id="KW-1185">Reference proteome</keyword>
<protein>
    <recommendedName>
        <fullName evidence="2">Ig-like domain-containing protein</fullName>
    </recommendedName>
</protein>
<evidence type="ECO:0000259" key="2">
    <source>
        <dbReference type="PROSITE" id="PS50835"/>
    </source>
</evidence>
<evidence type="ECO:0000256" key="1">
    <source>
        <dbReference type="SAM" id="SignalP"/>
    </source>
</evidence>
<dbReference type="GO" id="GO:0045121">
    <property type="term" value="C:membrane raft"/>
    <property type="evidence" value="ECO:0007669"/>
    <property type="project" value="TreeGrafter"/>
</dbReference>
<gene>
    <name evidence="3" type="ORF">KC01_LOCUS33076</name>
</gene>
<dbReference type="GO" id="GO:0042110">
    <property type="term" value="P:T cell activation"/>
    <property type="evidence" value="ECO:0007669"/>
    <property type="project" value="TreeGrafter"/>
</dbReference>